<dbReference type="EMBL" id="CP108264">
    <property type="protein sequence ID" value="WTU75967.1"/>
    <property type="molecule type" value="Genomic_DNA"/>
</dbReference>
<evidence type="ECO:0000259" key="1">
    <source>
        <dbReference type="Pfam" id="PF05685"/>
    </source>
</evidence>
<dbReference type="PANTHER" id="PTHR35400">
    <property type="entry name" value="SLR1083 PROTEIN"/>
    <property type="match status" value="1"/>
</dbReference>
<dbReference type="InterPro" id="IPR011335">
    <property type="entry name" value="Restrct_endonuc-II-like"/>
</dbReference>
<sequence>MTGMTDRPHMLTEDFEAVARIAAREREGTRLEFIDGVIRSKAMPAGDHQMIIQWLTRIFLQHRPELWLHGGQGIKAQAYREGRAIPDAVLAPSKAFAGQGDWVDPAPILMAVEVTSWDSDTLRRDHVEKPRAYAETGIPLYLLIDRAKCEVSVYSQPNGQRYESIHIVPYGTDIALPDPVGITLQTEVLKDWVR</sequence>
<dbReference type="CDD" id="cd06260">
    <property type="entry name" value="DUF820-like"/>
    <property type="match status" value="1"/>
</dbReference>
<dbReference type="Pfam" id="PF05685">
    <property type="entry name" value="Uma2"/>
    <property type="match status" value="1"/>
</dbReference>
<name>A0AAU2JVQ6_9ACTN</name>
<keyword evidence="2" id="KW-0378">Hydrolase</keyword>
<dbReference type="PANTHER" id="PTHR35400:SF3">
    <property type="entry name" value="SLL1072 PROTEIN"/>
    <property type="match status" value="1"/>
</dbReference>
<dbReference type="AlphaFoldDB" id="A0AAU2JVQ6"/>
<protein>
    <submittedName>
        <fullName evidence="2">Uma2 family endonuclease</fullName>
    </submittedName>
</protein>
<reference evidence="2" key="1">
    <citation type="submission" date="2022-10" db="EMBL/GenBank/DDBJ databases">
        <title>The complete genomes of actinobacterial strains from the NBC collection.</title>
        <authorList>
            <person name="Joergensen T.S."/>
            <person name="Alvarez Arevalo M."/>
            <person name="Sterndorff E.B."/>
            <person name="Faurdal D."/>
            <person name="Vuksanovic O."/>
            <person name="Mourched A.-S."/>
            <person name="Charusanti P."/>
            <person name="Shaw S."/>
            <person name="Blin K."/>
            <person name="Weber T."/>
        </authorList>
    </citation>
    <scope>NUCLEOTIDE SEQUENCE</scope>
    <source>
        <strain evidence="2">NBC_00049</strain>
    </source>
</reference>
<feature type="domain" description="Putative restriction endonuclease" evidence="1">
    <location>
        <begin position="14"/>
        <end position="185"/>
    </location>
</feature>
<keyword evidence="2" id="KW-0255">Endonuclease</keyword>
<keyword evidence="2" id="KW-0540">Nuclease</keyword>
<dbReference type="InterPro" id="IPR012296">
    <property type="entry name" value="Nuclease_put_TT1808"/>
</dbReference>
<dbReference type="Gene3D" id="3.90.1570.10">
    <property type="entry name" value="tt1808, chain A"/>
    <property type="match status" value="1"/>
</dbReference>
<evidence type="ECO:0000313" key="2">
    <source>
        <dbReference type="EMBL" id="WTU75967.1"/>
    </source>
</evidence>
<gene>
    <name evidence="2" type="ORF">OG327_23005</name>
</gene>
<proteinExistence type="predicted"/>
<dbReference type="GO" id="GO:0004519">
    <property type="term" value="F:endonuclease activity"/>
    <property type="evidence" value="ECO:0007669"/>
    <property type="project" value="UniProtKB-KW"/>
</dbReference>
<accession>A0AAU2JVQ6</accession>
<dbReference type="InterPro" id="IPR008538">
    <property type="entry name" value="Uma2"/>
</dbReference>
<dbReference type="SUPFAM" id="SSF52980">
    <property type="entry name" value="Restriction endonuclease-like"/>
    <property type="match status" value="1"/>
</dbReference>
<organism evidence="2">
    <name type="scientific">Streptomyces sp. NBC_00049</name>
    <dbReference type="NCBI Taxonomy" id="2903617"/>
    <lineage>
        <taxon>Bacteria</taxon>
        <taxon>Bacillati</taxon>
        <taxon>Actinomycetota</taxon>
        <taxon>Actinomycetes</taxon>
        <taxon>Kitasatosporales</taxon>
        <taxon>Streptomycetaceae</taxon>
        <taxon>Streptomyces</taxon>
    </lineage>
</organism>